<reference evidence="2" key="3">
    <citation type="journal article" date="2022" name="bioRxiv">
        <title>A global pangenome for the wheat fungal pathogen Pyrenophora tritici-repentis and prediction of effector protein structural homology.</title>
        <authorList>
            <person name="Moolhuijzen P."/>
            <person name="See P.T."/>
            <person name="Shi G."/>
            <person name="Powell H.R."/>
            <person name="Cockram J."/>
            <person name="Jorgensen L.N."/>
            <person name="Benslimane H."/>
            <person name="Strelkov S.E."/>
            <person name="Turner J."/>
            <person name="Liu Z."/>
            <person name="Moffat C.S."/>
        </authorList>
    </citation>
    <scope>NUCLEOTIDE SEQUENCE</scope>
    <source>
        <strain evidence="2">86-124</strain>
    </source>
</reference>
<organism evidence="2 3">
    <name type="scientific">Pyrenophora tritici-repentis</name>
    <dbReference type="NCBI Taxonomy" id="45151"/>
    <lineage>
        <taxon>Eukaryota</taxon>
        <taxon>Fungi</taxon>
        <taxon>Dikarya</taxon>
        <taxon>Ascomycota</taxon>
        <taxon>Pezizomycotina</taxon>
        <taxon>Dothideomycetes</taxon>
        <taxon>Pleosporomycetidae</taxon>
        <taxon>Pleosporales</taxon>
        <taxon>Pleosporineae</taxon>
        <taxon>Pleosporaceae</taxon>
        <taxon>Pyrenophora</taxon>
    </lineage>
</organism>
<name>A0A317AAX1_9PLEO</name>
<evidence type="ECO:0000313" key="3">
    <source>
        <dbReference type="Proteomes" id="UP000249757"/>
    </source>
</evidence>
<gene>
    <name evidence="2" type="ORF">Ptr86124_000189</name>
    <name evidence="1" type="ORF">PtrM4_001950</name>
</gene>
<evidence type="ECO:0000313" key="1">
    <source>
        <dbReference type="EMBL" id="KAF7575955.1"/>
    </source>
</evidence>
<keyword evidence="3" id="KW-1185">Reference proteome</keyword>
<comment type="caution">
    <text evidence="2">The sequence shown here is derived from an EMBL/GenBank/DDBJ whole genome shotgun (WGS) entry which is preliminary data.</text>
</comment>
<proteinExistence type="predicted"/>
<protein>
    <submittedName>
        <fullName evidence="2">Uncharacterized protein</fullName>
    </submittedName>
</protein>
<reference evidence="1" key="1">
    <citation type="journal article" date="2018" name="BMC Genomics">
        <title>Comparative genomics of the wheat fungal pathogen Pyrenophora tritici-repentis reveals chromosomal variations and genome plasticity.</title>
        <authorList>
            <person name="Moolhuijzen P."/>
            <person name="See P.T."/>
            <person name="Hane J.K."/>
            <person name="Shi G."/>
            <person name="Liu Z."/>
            <person name="Oliver R.P."/>
            <person name="Moffat C.S."/>
        </authorList>
    </citation>
    <scope>NUCLEOTIDE SEQUENCE [LARGE SCALE GENOMIC DNA]</scope>
    <source>
        <strain evidence="1">M4</strain>
    </source>
</reference>
<reference evidence="3" key="4">
    <citation type="journal article" date="2022" name="Microb. Genom.">
        <title>A global pangenome for the wheat fungal pathogen Pyrenophora tritici-repentis and prediction of effector protein structural homology.</title>
        <authorList>
            <person name="Moolhuijzen P.M."/>
            <person name="See P.T."/>
            <person name="Shi G."/>
            <person name="Powell H.R."/>
            <person name="Cockram J."/>
            <person name="Jorgensen L.N."/>
            <person name="Benslimane H."/>
            <person name="Strelkov S.E."/>
            <person name="Turner J."/>
            <person name="Liu Z."/>
            <person name="Moffat C.S."/>
        </authorList>
    </citation>
    <scope>NUCLEOTIDE SEQUENCE [LARGE SCALE GENOMIC DNA]</scope>
</reference>
<sequence length="80" mass="8877">MATSLLSIFIRISPSLPSVHSIIRGIGIKIPSYMEDRKDQATVRTNAAKTSVEWKKRKAETMAAKRAGKTVKLTIIITSY</sequence>
<dbReference type="AlphaFoldDB" id="A0A317AAX1"/>
<dbReference type="Proteomes" id="UP000249757">
    <property type="component" value="Unassembled WGS sequence"/>
</dbReference>
<dbReference type="EMBL" id="NQIK02000001">
    <property type="protein sequence ID" value="KAF7575955.1"/>
    <property type="molecule type" value="Genomic_DNA"/>
</dbReference>
<reference evidence="2" key="2">
    <citation type="submission" date="2021-05" db="EMBL/GenBank/DDBJ databases">
        <authorList>
            <person name="Moolhuijzen P.M."/>
            <person name="Moffat C.S."/>
        </authorList>
    </citation>
    <scope>NUCLEOTIDE SEQUENCE</scope>
    <source>
        <strain evidence="2">86-124</strain>
    </source>
</reference>
<dbReference type="EMBL" id="NRDI02000001">
    <property type="protein sequence ID" value="KAI1519821.1"/>
    <property type="molecule type" value="Genomic_DNA"/>
</dbReference>
<evidence type="ECO:0000313" key="2">
    <source>
        <dbReference type="EMBL" id="KAI1519821.1"/>
    </source>
</evidence>
<accession>A0A317AAX1</accession>
<dbReference type="Proteomes" id="UP000245464">
    <property type="component" value="Chromosome 1"/>
</dbReference>